<dbReference type="STRING" id="1121451.DESAM_20082"/>
<gene>
    <name evidence="1" type="ORF">DESAM_20082</name>
</gene>
<sequence length="45" mass="5218">MNTCHKTFYTKYKNAADQLRSAAQINSKDTTTLPQQERMLQLKSL</sequence>
<dbReference type="Proteomes" id="UP000010808">
    <property type="component" value="Chromosome"/>
</dbReference>
<reference evidence="1 2" key="1">
    <citation type="submission" date="2012-10" db="EMBL/GenBank/DDBJ databases">
        <authorList>
            <person name="Genoscope - CEA"/>
        </authorList>
    </citation>
    <scope>NUCLEOTIDE SEQUENCE [LARGE SCALE GENOMIC DNA]</scope>
    <source>
        <strain evidence="2">AM13 / DSM 14728</strain>
    </source>
</reference>
<dbReference type="AlphaFoldDB" id="L0R6N7"/>
<keyword evidence="2" id="KW-1185">Reference proteome</keyword>
<proteinExistence type="predicted"/>
<evidence type="ECO:0000313" key="1">
    <source>
        <dbReference type="EMBL" id="CCO22373.1"/>
    </source>
</evidence>
<accession>L0R6N7</accession>
<evidence type="ECO:0000313" key="2">
    <source>
        <dbReference type="Proteomes" id="UP000010808"/>
    </source>
</evidence>
<dbReference type="HOGENOM" id="CLU_3198935_0_0_7"/>
<dbReference type="KEGG" id="dhy:DESAM_20082"/>
<dbReference type="EMBL" id="FO203522">
    <property type="protein sequence ID" value="CCO22373.1"/>
    <property type="molecule type" value="Genomic_DNA"/>
</dbReference>
<protein>
    <submittedName>
        <fullName evidence="1">Uncharacterized protein</fullName>
    </submittedName>
</protein>
<organism evidence="1 2">
    <name type="scientific">Maridesulfovibrio hydrothermalis AM13 = DSM 14728</name>
    <dbReference type="NCBI Taxonomy" id="1121451"/>
    <lineage>
        <taxon>Bacteria</taxon>
        <taxon>Pseudomonadati</taxon>
        <taxon>Thermodesulfobacteriota</taxon>
        <taxon>Desulfovibrionia</taxon>
        <taxon>Desulfovibrionales</taxon>
        <taxon>Desulfovibrionaceae</taxon>
        <taxon>Maridesulfovibrio</taxon>
    </lineage>
</organism>
<name>L0R6N7_9BACT</name>